<organism evidence="2 3">
    <name type="scientific">Microbacterium aoyamense</name>
    <dbReference type="NCBI Taxonomy" id="344166"/>
    <lineage>
        <taxon>Bacteria</taxon>
        <taxon>Bacillati</taxon>
        <taxon>Actinomycetota</taxon>
        <taxon>Actinomycetes</taxon>
        <taxon>Micrococcales</taxon>
        <taxon>Microbacteriaceae</taxon>
        <taxon>Microbacterium</taxon>
    </lineage>
</organism>
<feature type="domain" description="Amidohydrolase 3" evidence="1">
    <location>
        <begin position="46"/>
        <end position="534"/>
    </location>
</feature>
<dbReference type="Gene3D" id="3.10.310.70">
    <property type="match status" value="1"/>
</dbReference>
<dbReference type="CDD" id="cd01300">
    <property type="entry name" value="YtcJ_like"/>
    <property type="match status" value="1"/>
</dbReference>
<evidence type="ECO:0000259" key="1">
    <source>
        <dbReference type="Pfam" id="PF07969"/>
    </source>
</evidence>
<dbReference type="Gene3D" id="2.30.40.10">
    <property type="entry name" value="Urease, subunit C, domain 1"/>
    <property type="match status" value="1"/>
</dbReference>
<accession>A0ABN2PWX8</accession>
<dbReference type="SUPFAM" id="SSF51556">
    <property type="entry name" value="Metallo-dependent hydrolases"/>
    <property type="match status" value="1"/>
</dbReference>
<evidence type="ECO:0000313" key="3">
    <source>
        <dbReference type="Proteomes" id="UP001501343"/>
    </source>
</evidence>
<dbReference type="EMBL" id="BAAAOF010000006">
    <property type="protein sequence ID" value="GAA1936067.1"/>
    <property type="molecule type" value="Genomic_DNA"/>
</dbReference>
<dbReference type="RefSeq" id="WP_248152950.1">
    <property type="nucleotide sequence ID" value="NZ_BAAAOF010000006.1"/>
</dbReference>
<protein>
    <submittedName>
        <fullName evidence="2">Amidohydrolase</fullName>
    </submittedName>
</protein>
<dbReference type="PANTHER" id="PTHR22642">
    <property type="entry name" value="IMIDAZOLONEPROPIONASE"/>
    <property type="match status" value="1"/>
</dbReference>
<sequence>MTVLYRNARVFTAAPDSNDSWASAFTVDGETIDWVGGEADAPPAERTVDLEGRLVLPGFVDAHTHLLMMGASLGQIPLTFAKSLDEIQDALRAARAAAPEATALVGRGWLFDAIPGGRPTAAMIDAVVSDIPVFLDANDYHSCWLNSAALAAIGVTRETPDPHGGEIVRDAEGEPTGLLLETAATKHVWTHREETTTDADRDRDLARAIDAYLAAGVTGAVDMMLDEWGLAAMQRALDARGGELPLRVAAHWFVGNESDDAANVAQVQRAIELAAQPSTPWLRVVGIKLVLDGVIDACTAAMRHPYSDGSNAEPIWSLERLVPVVAAADAAGLQVALHAIGDRAIDLALDAIEQATVINGDRARRHRIEHLEYAAPGTAERMARLEVTASMQPVHSDPAIFANWAEMLGDERVERAFPWPEYEDAGTLLAFSTDAPTAPYEALANMYVAATRASALDPSVGALQPQYALPLERAIGHATRDAAASMGDGAWRGRIAPGFAADVVVLDADPFRDGDAALLSTRVVETIVAGRTRYRADSH</sequence>
<name>A0ABN2PWX8_9MICO</name>
<gene>
    <name evidence="2" type="ORF">GCM10009775_29930</name>
</gene>
<dbReference type="InterPro" id="IPR011059">
    <property type="entry name" value="Metal-dep_hydrolase_composite"/>
</dbReference>
<dbReference type="Proteomes" id="UP001501343">
    <property type="component" value="Unassembled WGS sequence"/>
</dbReference>
<dbReference type="InterPro" id="IPR013108">
    <property type="entry name" value="Amidohydro_3"/>
</dbReference>
<keyword evidence="3" id="KW-1185">Reference proteome</keyword>
<dbReference type="Gene3D" id="3.20.20.140">
    <property type="entry name" value="Metal-dependent hydrolases"/>
    <property type="match status" value="1"/>
</dbReference>
<dbReference type="Pfam" id="PF07969">
    <property type="entry name" value="Amidohydro_3"/>
    <property type="match status" value="1"/>
</dbReference>
<dbReference type="SUPFAM" id="SSF51338">
    <property type="entry name" value="Composite domain of metallo-dependent hydrolases"/>
    <property type="match status" value="1"/>
</dbReference>
<dbReference type="InterPro" id="IPR033932">
    <property type="entry name" value="YtcJ-like"/>
</dbReference>
<dbReference type="PANTHER" id="PTHR22642:SF20">
    <property type="entry name" value="AMIDOHYDROLASE 3 DOMAIN-CONTAINING PROTEIN"/>
    <property type="match status" value="1"/>
</dbReference>
<reference evidence="2 3" key="1">
    <citation type="journal article" date="2019" name="Int. J. Syst. Evol. Microbiol.">
        <title>The Global Catalogue of Microorganisms (GCM) 10K type strain sequencing project: providing services to taxonomists for standard genome sequencing and annotation.</title>
        <authorList>
            <consortium name="The Broad Institute Genomics Platform"/>
            <consortium name="The Broad Institute Genome Sequencing Center for Infectious Disease"/>
            <person name="Wu L."/>
            <person name="Ma J."/>
        </authorList>
    </citation>
    <scope>NUCLEOTIDE SEQUENCE [LARGE SCALE GENOMIC DNA]</scope>
    <source>
        <strain evidence="2 3">JCM 14900</strain>
    </source>
</reference>
<dbReference type="InterPro" id="IPR032466">
    <property type="entry name" value="Metal_Hydrolase"/>
</dbReference>
<comment type="caution">
    <text evidence="2">The sequence shown here is derived from an EMBL/GenBank/DDBJ whole genome shotgun (WGS) entry which is preliminary data.</text>
</comment>
<evidence type="ECO:0000313" key="2">
    <source>
        <dbReference type="EMBL" id="GAA1936067.1"/>
    </source>
</evidence>
<proteinExistence type="predicted"/>